<sequence>MTMTPDDQPTTSSDVTEVIDRTRRLTLAEAAPLAGLTLEALRLRVRRRRLPAKKDNEGRITVALGDVLDLRPRGPTKTGPSSPAVPDDAADALALAEADLAQEQEARLRAEADRDGERRRAESAEARVRVLEEELREGRTPLLLRLVRAWRRTQPQ</sequence>
<reference evidence="3 4" key="1">
    <citation type="journal article" date="2019" name="Environ. Microbiol.">
        <title>Species interactions and distinct microbial communities in high Arctic permafrost affected cryosols are associated with the CH4 and CO2 gas fluxes.</title>
        <authorList>
            <person name="Altshuler I."/>
            <person name="Hamel J."/>
            <person name="Turney S."/>
            <person name="Magnuson E."/>
            <person name="Levesque R."/>
            <person name="Greer C."/>
            <person name="Whyte L.G."/>
        </authorList>
    </citation>
    <scope>NUCLEOTIDE SEQUENCE [LARGE SCALE GENOMIC DNA]</scope>
    <source>
        <strain evidence="3 4">S9.3B</strain>
    </source>
</reference>
<proteinExistence type="predicted"/>
<accession>A0A502EN59</accession>
<dbReference type="AlphaFoldDB" id="A0A502EN59"/>
<keyword evidence="1" id="KW-0175">Coiled coil</keyword>
<evidence type="ECO:0000256" key="2">
    <source>
        <dbReference type="SAM" id="MobiDB-lite"/>
    </source>
</evidence>
<gene>
    <name evidence="3" type="ORF">EAH89_29780</name>
</gene>
<feature type="coiled-coil region" evidence="1">
    <location>
        <begin position="93"/>
        <end position="134"/>
    </location>
</feature>
<feature type="region of interest" description="Disordered" evidence="2">
    <location>
        <begin position="69"/>
        <end position="88"/>
    </location>
</feature>
<evidence type="ECO:0000313" key="4">
    <source>
        <dbReference type="Proteomes" id="UP000317078"/>
    </source>
</evidence>
<name>A0A502EN59_9PROT</name>
<protein>
    <submittedName>
        <fullName evidence="3">Uncharacterized protein</fullName>
    </submittedName>
</protein>
<comment type="caution">
    <text evidence="3">The sequence shown here is derived from an EMBL/GenBank/DDBJ whole genome shotgun (WGS) entry which is preliminary data.</text>
</comment>
<evidence type="ECO:0000313" key="3">
    <source>
        <dbReference type="EMBL" id="TPG37940.1"/>
    </source>
</evidence>
<evidence type="ECO:0000256" key="1">
    <source>
        <dbReference type="SAM" id="Coils"/>
    </source>
</evidence>
<keyword evidence="4" id="KW-1185">Reference proteome</keyword>
<dbReference type="EMBL" id="RCZP01000083">
    <property type="protein sequence ID" value="TPG37940.1"/>
    <property type="molecule type" value="Genomic_DNA"/>
</dbReference>
<organism evidence="3 4">
    <name type="scientific">Muricoccus nepalensis</name>
    <dbReference type="NCBI Taxonomy" id="1854500"/>
    <lineage>
        <taxon>Bacteria</taxon>
        <taxon>Pseudomonadati</taxon>
        <taxon>Pseudomonadota</taxon>
        <taxon>Alphaproteobacteria</taxon>
        <taxon>Acetobacterales</taxon>
        <taxon>Roseomonadaceae</taxon>
        <taxon>Muricoccus</taxon>
    </lineage>
</organism>
<dbReference type="Proteomes" id="UP000317078">
    <property type="component" value="Unassembled WGS sequence"/>
</dbReference>